<protein>
    <submittedName>
        <fullName evidence="6">FAD/NAD(P)-binding oxidoreductase</fullName>
        <ecNumber evidence="6">1.-.-.-</ecNumber>
    </submittedName>
</protein>
<sequence>MGGSITATTAAETLRLEGFDGAITILSQESRAPYTRVPLSKGALAGREDVDDITLPLPSDDIELRPGVRAESLDLSRRIVWTEQGPVPWDGLVIATGARARRLAPELNEFVVREHADCLRLQEASTDADSILVVGGGFLGMEIASTLRELGKSVTVVDREPPLQRLLGETVAARIRQVAADRGVQFHIAPDGVTLFGDQATPPRGVQTAAGRTLEADVVISAAGDVPNVDWLARSGLRYTDSGLRVDSRGRVRPDVVAAGDVAACPAPGGGHARIPSWTNAIDQARVAARALIRGDAAPRYDPSYYFWTEQFGLDIKVSGALVSDTELQVNDGWTADANPALLIWGEADAPLRVLGWNHKLRPAQLKRMTRRSPRVMST</sequence>
<dbReference type="PANTHER" id="PTHR43557:SF2">
    <property type="entry name" value="RIESKE DOMAIN-CONTAINING PROTEIN-RELATED"/>
    <property type="match status" value="1"/>
</dbReference>
<reference evidence="6 7" key="1">
    <citation type="journal article" date="2023" name="Virus Evol.">
        <title>Computational host range prediction-The good, the bad, and the ugly.</title>
        <authorList>
            <person name="Howell A.A."/>
            <person name="Versoza C.J."/>
            <person name="Pfeifer S.P."/>
        </authorList>
    </citation>
    <scope>NUCLEOTIDE SEQUENCE [LARGE SCALE GENOMIC DNA]</scope>
    <source>
        <strain evidence="6 7">1610/1b</strain>
    </source>
</reference>
<evidence type="ECO:0000256" key="3">
    <source>
        <dbReference type="ARBA" id="ARBA00022827"/>
    </source>
</evidence>
<evidence type="ECO:0000256" key="4">
    <source>
        <dbReference type="ARBA" id="ARBA00023002"/>
    </source>
</evidence>
<dbReference type="RefSeq" id="WP_244885302.1">
    <property type="nucleotide sequence ID" value="NZ_CP136137.1"/>
</dbReference>
<gene>
    <name evidence="6" type="ORF">RVF87_09450</name>
</gene>
<evidence type="ECO:0000256" key="1">
    <source>
        <dbReference type="ARBA" id="ARBA00001974"/>
    </source>
</evidence>
<dbReference type="PRINTS" id="PR00368">
    <property type="entry name" value="FADPNR"/>
</dbReference>
<keyword evidence="2" id="KW-0285">Flavoprotein</keyword>
<keyword evidence="7" id="KW-1185">Reference proteome</keyword>
<dbReference type="PRINTS" id="PR00411">
    <property type="entry name" value="PNDRDTASEI"/>
</dbReference>
<dbReference type="InterPro" id="IPR023753">
    <property type="entry name" value="FAD/NAD-binding_dom"/>
</dbReference>
<name>A0ABZ2U6Q6_9ACTN</name>
<evidence type="ECO:0000313" key="7">
    <source>
        <dbReference type="Proteomes" id="UP001479933"/>
    </source>
</evidence>
<keyword evidence="3" id="KW-0274">FAD</keyword>
<dbReference type="Pfam" id="PF07992">
    <property type="entry name" value="Pyr_redox_2"/>
    <property type="match status" value="1"/>
</dbReference>
<dbReference type="EC" id="1.-.-.-" evidence="6"/>
<feature type="domain" description="FAD/NAD(P)-binding" evidence="5">
    <location>
        <begin position="2"/>
        <end position="285"/>
    </location>
</feature>
<keyword evidence="4 6" id="KW-0560">Oxidoreductase</keyword>
<dbReference type="SUPFAM" id="SSF51905">
    <property type="entry name" value="FAD/NAD(P)-binding domain"/>
    <property type="match status" value="2"/>
</dbReference>
<evidence type="ECO:0000313" key="6">
    <source>
        <dbReference type="EMBL" id="WYY09257.1"/>
    </source>
</evidence>
<dbReference type="InterPro" id="IPR050446">
    <property type="entry name" value="FAD-oxidoreductase/Apoptosis"/>
</dbReference>
<proteinExistence type="predicted"/>
<evidence type="ECO:0000256" key="2">
    <source>
        <dbReference type="ARBA" id="ARBA00022630"/>
    </source>
</evidence>
<dbReference type="EMBL" id="CP136137">
    <property type="protein sequence ID" value="WYY09257.1"/>
    <property type="molecule type" value="Genomic_DNA"/>
</dbReference>
<accession>A0ABZ2U6Q6</accession>
<dbReference type="PANTHER" id="PTHR43557">
    <property type="entry name" value="APOPTOSIS-INDUCING FACTOR 1"/>
    <property type="match status" value="1"/>
</dbReference>
<dbReference type="InterPro" id="IPR036188">
    <property type="entry name" value="FAD/NAD-bd_sf"/>
</dbReference>
<dbReference type="GO" id="GO:0016491">
    <property type="term" value="F:oxidoreductase activity"/>
    <property type="evidence" value="ECO:0007669"/>
    <property type="project" value="UniProtKB-KW"/>
</dbReference>
<organism evidence="6 7">
    <name type="scientific">Gordonia hydrophobica</name>
    <dbReference type="NCBI Taxonomy" id="40516"/>
    <lineage>
        <taxon>Bacteria</taxon>
        <taxon>Bacillati</taxon>
        <taxon>Actinomycetota</taxon>
        <taxon>Actinomycetes</taxon>
        <taxon>Mycobacteriales</taxon>
        <taxon>Gordoniaceae</taxon>
        <taxon>Gordonia</taxon>
    </lineage>
</organism>
<evidence type="ECO:0000259" key="5">
    <source>
        <dbReference type="Pfam" id="PF07992"/>
    </source>
</evidence>
<comment type="cofactor">
    <cofactor evidence="1">
        <name>FAD</name>
        <dbReference type="ChEBI" id="CHEBI:57692"/>
    </cofactor>
</comment>
<dbReference type="Gene3D" id="3.50.50.60">
    <property type="entry name" value="FAD/NAD(P)-binding domain"/>
    <property type="match status" value="2"/>
</dbReference>
<dbReference type="Proteomes" id="UP001479933">
    <property type="component" value="Chromosome"/>
</dbReference>